<evidence type="ECO:0000313" key="2">
    <source>
        <dbReference type="EMBL" id="OAM96820.1"/>
    </source>
</evidence>
<protein>
    <submittedName>
        <fullName evidence="2">Uncharacterized protein</fullName>
    </submittedName>
</protein>
<dbReference type="RefSeq" id="WP_069669816.1">
    <property type="nucleotide sequence ID" value="NZ_JAPFIM010000025.1"/>
</dbReference>
<proteinExistence type="predicted"/>
<dbReference type="AlphaFoldDB" id="A0A178J4E9"/>
<keyword evidence="4" id="KW-1185">Reference proteome</keyword>
<name>A0A178J4E9_9VIBR</name>
<geneLocation type="plasmid" evidence="2">
    <name>p251_like</name>
</geneLocation>
<dbReference type="OrthoDB" id="9868687at2"/>
<dbReference type="Proteomes" id="UP001150001">
    <property type="component" value="Unassembled WGS sequence"/>
</dbReference>
<keyword evidence="2" id="KW-0614">Plasmid</keyword>
<evidence type="ECO:0000313" key="4">
    <source>
        <dbReference type="Proteomes" id="UP001150001"/>
    </source>
</evidence>
<dbReference type="EMBL" id="JAPFIT010000033">
    <property type="protein sequence ID" value="MDC5743523.1"/>
    <property type="molecule type" value="Genomic_DNA"/>
</dbReference>
<reference evidence="1" key="2">
    <citation type="submission" date="2022-11" db="EMBL/GenBank/DDBJ databases">
        <title>Role of the vibriolysin VemA secreted by the emergent pathogen Vibrio europaeus in the colonization of Manila clam mucus.</title>
        <authorList>
            <person name="Martinez C."/>
            <person name="Rodriguez S."/>
            <person name="Vences A."/>
            <person name="Barja J.L."/>
            <person name="Toranzo A.E."/>
            <person name="Dubert J."/>
        </authorList>
    </citation>
    <scope>NUCLEOTIDE SEQUENCE</scope>
    <source>
        <strain evidence="1">3454</strain>
    </source>
</reference>
<accession>A0A178J4E9</accession>
<gene>
    <name evidence="2" type="ORF">AZ468_24335</name>
    <name evidence="1" type="ORF">OPW20_26020</name>
</gene>
<reference evidence="2 3" key="1">
    <citation type="submission" date="2016-03" db="EMBL/GenBank/DDBJ databases">
        <title>Draft genome sequence of the Vibrio tubiashii subs. europaeus.</title>
        <authorList>
            <person name="Spinard E."/>
            <person name="Dubert J."/>
            <person name="Nelson D.R."/>
            <person name="Barja J.L."/>
        </authorList>
    </citation>
    <scope>NUCLEOTIDE SEQUENCE [LARGE SCALE GENOMIC DNA]</scope>
    <source>
        <strain evidence="3">PP-638</strain>
        <strain evidence="2">PP2-638</strain>
        <plasmid evidence="2">p251_like</plasmid>
    </source>
</reference>
<dbReference type="EMBL" id="LUAX01000008">
    <property type="protein sequence ID" value="OAM96820.1"/>
    <property type="molecule type" value="Genomic_DNA"/>
</dbReference>
<dbReference type="Proteomes" id="UP000094761">
    <property type="component" value="Unassembled WGS sequence"/>
</dbReference>
<organism evidence="2 3">
    <name type="scientific">Vibrio europaeus</name>
    <dbReference type="NCBI Taxonomy" id="300876"/>
    <lineage>
        <taxon>Bacteria</taxon>
        <taxon>Pseudomonadati</taxon>
        <taxon>Pseudomonadota</taxon>
        <taxon>Gammaproteobacteria</taxon>
        <taxon>Vibrionales</taxon>
        <taxon>Vibrionaceae</taxon>
        <taxon>Vibrio</taxon>
        <taxon>Vibrio oreintalis group</taxon>
    </lineage>
</organism>
<sequence length="124" mass="14322">MLRLHEEILIRKQTNEFLTALSKNELSQFNIVSCSIKGINVDEIHHINIQKNEQLVEVKDNQITNYVAIIGSLPRLTQPTKFVITLEFINDDLIPQLNTIRINDYDDNALLFETILLKSKGFID</sequence>
<evidence type="ECO:0000313" key="3">
    <source>
        <dbReference type="Proteomes" id="UP000094761"/>
    </source>
</evidence>
<dbReference type="GeneID" id="78078851"/>
<comment type="caution">
    <text evidence="2">The sequence shown here is derived from an EMBL/GenBank/DDBJ whole genome shotgun (WGS) entry which is preliminary data.</text>
</comment>
<evidence type="ECO:0000313" key="1">
    <source>
        <dbReference type="EMBL" id="MDC5743523.1"/>
    </source>
</evidence>